<name>A0A382AAI9_9ZZZZ</name>
<evidence type="ECO:0000313" key="2">
    <source>
        <dbReference type="EMBL" id="SVA97983.1"/>
    </source>
</evidence>
<accession>A0A382AAI9</accession>
<dbReference type="InterPro" id="IPR036065">
    <property type="entry name" value="BolA-like_sf"/>
</dbReference>
<dbReference type="GO" id="GO:0006351">
    <property type="term" value="P:DNA-templated transcription"/>
    <property type="evidence" value="ECO:0007669"/>
    <property type="project" value="TreeGrafter"/>
</dbReference>
<organism evidence="2">
    <name type="scientific">marine metagenome</name>
    <dbReference type="NCBI Taxonomy" id="408172"/>
    <lineage>
        <taxon>unclassified sequences</taxon>
        <taxon>metagenomes</taxon>
        <taxon>ecological metagenomes</taxon>
    </lineage>
</organism>
<reference evidence="2" key="1">
    <citation type="submission" date="2018-05" db="EMBL/GenBank/DDBJ databases">
        <authorList>
            <person name="Lanie J.A."/>
            <person name="Ng W.-L."/>
            <person name="Kazmierczak K.M."/>
            <person name="Andrzejewski T.M."/>
            <person name="Davidsen T.M."/>
            <person name="Wayne K.J."/>
            <person name="Tettelin H."/>
            <person name="Glass J.I."/>
            <person name="Rusch D."/>
            <person name="Podicherti R."/>
            <person name="Tsui H.-C.T."/>
            <person name="Winkler M.E."/>
        </authorList>
    </citation>
    <scope>NUCLEOTIDE SEQUENCE</scope>
</reference>
<dbReference type="PANTHER" id="PTHR46229:SF2">
    <property type="entry name" value="BOLA-LIKE PROTEIN 1"/>
    <property type="match status" value="1"/>
</dbReference>
<proteinExistence type="inferred from homology"/>
<sequence>MIAQIEKQIRASLDVSHFEIHDDSEMHAGHSGNPSGGGHFSALIVSADFDNLPLLKRHRLVYDALGDLMGGSIHAFSMKTLTPGEFNSD</sequence>
<dbReference type="AlphaFoldDB" id="A0A382AAI9"/>
<comment type="similarity">
    <text evidence="1">Belongs to the BolA/IbaG family.</text>
</comment>
<dbReference type="EMBL" id="UINC01024415">
    <property type="protein sequence ID" value="SVA97983.1"/>
    <property type="molecule type" value="Genomic_DNA"/>
</dbReference>
<gene>
    <name evidence="2" type="ORF">METZ01_LOCUS150837</name>
</gene>
<protein>
    <recommendedName>
        <fullName evidence="3">BolA family transcriptional regulator</fullName>
    </recommendedName>
</protein>
<dbReference type="PANTHER" id="PTHR46229">
    <property type="entry name" value="BOLA TRANSCRIPTION REGULATOR"/>
    <property type="match status" value="1"/>
</dbReference>
<evidence type="ECO:0000256" key="1">
    <source>
        <dbReference type="ARBA" id="ARBA00005578"/>
    </source>
</evidence>
<dbReference type="GO" id="GO:0005829">
    <property type="term" value="C:cytosol"/>
    <property type="evidence" value="ECO:0007669"/>
    <property type="project" value="TreeGrafter"/>
</dbReference>
<dbReference type="Gene3D" id="3.30.300.90">
    <property type="entry name" value="BolA-like"/>
    <property type="match status" value="1"/>
</dbReference>
<dbReference type="Pfam" id="PF01722">
    <property type="entry name" value="BolA"/>
    <property type="match status" value="1"/>
</dbReference>
<evidence type="ECO:0008006" key="3">
    <source>
        <dbReference type="Google" id="ProtNLM"/>
    </source>
</evidence>
<dbReference type="SUPFAM" id="SSF82657">
    <property type="entry name" value="BolA-like"/>
    <property type="match status" value="1"/>
</dbReference>
<dbReference type="InterPro" id="IPR050961">
    <property type="entry name" value="BolA/IbaG_stress_morph_reg"/>
</dbReference>
<dbReference type="PIRSF" id="PIRSF003113">
    <property type="entry name" value="BolA"/>
    <property type="match status" value="1"/>
</dbReference>
<dbReference type="InterPro" id="IPR002634">
    <property type="entry name" value="BolA"/>
</dbReference>